<dbReference type="GO" id="GO:0005886">
    <property type="term" value="C:plasma membrane"/>
    <property type="evidence" value="ECO:0007669"/>
    <property type="project" value="UniProtKB-SubCell"/>
</dbReference>
<dbReference type="SUPFAM" id="SSF103088">
    <property type="entry name" value="OmpA-like"/>
    <property type="match status" value="1"/>
</dbReference>
<keyword evidence="6 8" id="KW-0472">Membrane</keyword>
<dbReference type="InterPro" id="IPR006665">
    <property type="entry name" value="OmpA-like"/>
</dbReference>
<keyword evidence="4 8" id="KW-0812">Transmembrane</keyword>
<keyword evidence="5 8" id="KW-1133">Transmembrane helix</keyword>
<keyword evidence="10" id="KW-0966">Cell projection</keyword>
<evidence type="ECO:0000256" key="8">
    <source>
        <dbReference type="SAM" id="Phobius"/>
    </source>
</evidence>
<dbReference type="Pfam" id="PF13677">
    <property type="entry name" value="MotB_plug"/>
    <property type="match status" value="1"/>
</dbReference>
<accession>A0A3B1AK94</accession>
<evidence type="ECO:0000256" key="7">
    <source>
        <dbReference type="SAM" id="MobiDB-lite"/>
    </source>
</evidence>
<keyword evidence="3" id="KW-1003">Cell membrane</keyword>
<protein>
    <submittedName>
        <fullName evidence="10">Flagellar motor rotation protein MotB</fullName>
    </submittedName>
</protein>
<comment type="subcellular location">
    <subcellularLocation>
        <location evidence="1">Cell membrane</location>
        <topology evidence="1">Single-pass membrane protein</topology>
    </subcellularLocation>
</comment>
<evidence type="ECO:0000256" key="4">
    <source>
        <dbReference type="ARBA" id="ARBA00022692"/>
    </source>
</evidence>
<proteinExistence type="inferred from homology"/>
<dbReference type="Pfam" id="PF00691">
    <property type="entry name" value="OmpA"/>
    <property type="match status" value="1"/>
</dbReference>
<evidence type="ECO:0000313" key="10">
    <source>
        <dbReference type="EMBL" id="VAW99827.1"/>
    </source>
</evidence>
<dbReference type="PANTHER" id="PTHR30329">
    <property type="entry name" value="STATOR ELEMENT OF FLAGELLAR MOTOR COMPLEX"/>
    <property type="match status" value="1"/>
</dbReference>
<dbReference type="CDD" id="cd07185">
    <property type="entry name" value="OmpA_C-like"/>
    <property type="match status" value="1"/>
</dbReference>
<comment type="similarity">
    <text evidence="2">Belongs to the MotB family.</text>
</comment>
<keyword evidence="10" id="KW-0969">Cilium</keyword>
<dbReference type="InterPro" id="IPR050330">
    <property type="entry name" value="Bact_OuterMem_StrucFunc"/>
</dbReference>
<evidence type="ECO:0000259" key="9">
    <source>
        <dbReference type="PROSITE" id="PS51123"/>
    </source>
</evidence>
<dbReference type="EMBL" id="UOFV01000190">
    <property type="protein sequence ID" value="VAW99827.1"/>
    <property type="molecule type" value="Genomic_DNA"/>
</dbReference>
<organism evidence="10">
    <name type="scientific">hydrothermal vent metagenome</name>
    <dbReference type="NCBI Taxonomy" id="652676"/>
    <lineage>
        <taxon>unclassified sequences</taxon>
        <taxon>metagenomes</taxon>
        <taxon>ecological metagenomes</taxon>
    </lineage>
</organism>
<keyword evidence="10" id="KW-0282">Flagellum</keyword>
<feature type="domain" description="OmpA-like" evidence="9">
    <location>
        <begin position="134"/>
        <end position="254"/>
    </location>
</feature>
<dbReference type="Gene3D" id="3.30.1330.60">
    <property type="entry name" value="OmpA-like domain"/>
    <property type="match status" value="1"/>
</dbReference>
<sequence>MARKRKPEEHVNHERWLVSYADFITLLFAFFVVMYSISSVNEGKYRVLSDSISSAFNPSEAGLPIKLNNPLKPPIVSRAAMSAADFANTQNLSAYGGVEASREDKINLRKIAARISKDLAPLIDDKLVKVKKNDLWIEIEIKSSILFGSGKASLQAKARPVLRDVAKVLSDFNNQIQVEGFTDNIPIATEDFQSNWELSAARAANVVHLFSRAGVKPSRLSAVGYGEFKPIADNTTAKGRQANRRVKIIVLSDAIARRTSRSEQLEKTIAAKRKIKNAQSGVSANTPAKGPAPIHILPPARQ</sequence>
<feature type="region of interest" description="Disordered" evidence="7">
    <location>
        <begin position="277"/>
        <end position="302"/>
    </location>
</feature>
<dbReference type="PANTHER" id="PTHR30329:SF20">
    <property type="entry name" value="EXPORTED PROTEIN"/>
    <property type="match status" value="1"/>
</dbReference>
<reference evidence="10" key="1">
    <citation type="submission" date="2018-06" db="EMBL/GenBank/DDBJ databases">
        <authorList>
            <person name="Zhirakovskaya E."/>
        </authorList>
    </citation>
    <scope>NUCLEOTIDE SEQUENCE</scope>
</reference>
<dbReference type="AlphaFoldDB" id="A0A3B1AK94"/>
<evidence type="ECO:0000256" key="2">
    <source>
        <dbReference type="ARBA" id="ARBA00008914"/>
    </source>
</evidence>
<dbReference type="NCBIfam" id="NF006541">
    <property type="entry name" value="PRK09038.1"/>
    <property type="match status" value="1"/>
</dbReference>
<dbReference type="InterPro" id="IPR025713">
    <property type="entry name" value="MotB-like_N_dom"/>
</dbReference>
<evidence type="ECO:0000256" key="3">
    <source>
        <dbReference type="ARBA" id="ARBA00022475"/>
    </source>
</evidence>
<evidence type="ECO:0000256" key="6">
    <source>
        <dbReference type="ARBA" id="ARBA00023136"/>
    </source>
</evidence>
<name>A0A3B1AK94_9ZZZZ</name>
<feature type="compositionally biased region" description="Polar residues" evidence="7">
    <location>
        <begin position="277"/>
        <end position="286"/>
    </location>
</feature>
<dbReference type="PROSITE" id="PS51123">
    <property type="entry name" value="OMPA_2"/>
    <property type="match status" value="1"/>
</dbReference>
<evidence type="ECO:0000256" key="1">
    <source>
        <dbReference type="ARBA" id="ARBA00004162"/>
    </source>
</evidence>
<feature type="transmembrane region" description="Helical" evidence="8">
    <location>
        <begin position="20"/>
        <end position="37"/>
    </location>
</feature>
<dbReference type="InterPro" id="IPR036737">
    <property type="entry name" value="OmpA-like_sf"/>
</dbReference>
<evidence type="ECO:0000256" key="5">
    <source>
        <dbReference type="ARBA" id="ARBA00022989"/>
    </source>
</evidence>
<gene>
    <name evidence="10" type="ORF">MNBD_GAMMA19-1303</name>
</gene>